<feature type="repeat" description="PPR" evidence="3">
    <location>
        <begin position="722"/>
        <end position="756"/>
    </location>
</feature>
<dbReference type="Gene3D" id="3.30.1370.110">
    <property type="match status" value="1"/>
</dbReference>
<dbReference type="NCBIfam" id="TIGR00756">
    <property type="entry name" value="PPR"/>
    <property type="match status" value="6"/>
</dbReference>
<dbReference type="InterPro" id="IPR036063">
    <property type="entry name" value="Smr_dom_sf"/>
</dbReference>
<evidence type="ECO:0000259" key="5">
    <source>
        <dbReference type="PROSITE" id="PS50828"/>
    </source>
</evidence>
<keyword evidence="7" id="KW-1185">Reference proteome</keyword>
<gene>
    <name evidence="6" type="ORF">R1sor_014196</name>
</gene>
<dbReference type="InterPro" id="IPR011990">
    <property type="entry name" value="TPR-like_helical_dom_sf"/>
</dbReference>
<sequence>MATPRLLSRLTCRTSVTLITNAGLSGAQCSHTGAAFQLAYGPLCRHGCCGMFGISRPKAGYVLLFLQNMLRSKQLLPFAKGARAWIVGGTVTKSNTLDSSKSTVTDSEDGTLEHGFTTSSHGHGSNSHQLVHRIEEPAVSVARSVDPPLSATSFKRIHQQGSSSTYTTAAVLPRNPGVNAAKIPSRNVGFLLSSAAGNHQIAEKARKGANVDIERTAVVERTEVTHAEASGIYDSHEVQRTAASPKNVSWDASGGSAVRTDGPGVYPSLRGKIVENSASFGGDQIGNSHTAVPGGIGDALLHEGSADRVPGALVCPLRDSRKPSRQAHGSVKDHTIFFGTLDAPVVVPHGRPDDEAIFSERTCLEGPVVKGAQQEADRQVGLNPKSISPDGTGGPKQRVFNTKDSVPKGDLNLGFVGSRRTLGSIGHSRSTAHWSRSRREPGYETTSNEIVEQVSSILRRLGWTSETVTALAEYHSKLGAYHINEVLKHQREPLLAWEFFNWAKTQRGYKHDVRTYTTMIGILGRVGDFDTCSMLLENMRKEGCEPSVVTFNRLIHSYGRANNLNEALRIFQHMQDVGCQPDRVTYCTLIDLHSKSGLHVIAMEICEEMWRAGFQPDTFSYTLIIHCLGKAGNLSAANKLFSQMIDRGCPPNLVTYNIMIDMHAKAGKHHMALKLYNDMQDAGHRPDKVTYNVIMEVLGHSGNPDEAEEVFYEMVREGWTGDSLTFGLLVNMWGLAGNVEKAREWYTKMLDTGLMPNAPTSTSLLGAYLRARQYEGAMHVLQSLSKWGLTPTLPTYTLLLDSCTTCDRREDIDSVLHLMRSTGHPAHFFLCQVVDANVYQSKAHIQHFFRSLRLEDQETKRGFADALIEFLCRSEHKAKAGHVWEVAVENNLYPLAISQKEPNNWILDLHVMSKGTAVVALCRTLANLRERMLSTGVVPDKIEIVTGWGKHSRVSGLSLVKNAVQNMLGALGSPFYIDSANAGCFVGAGQPLSDWLHQSDMDHKLAL</sequence>
<feature type="repeat" description="PPR" evidence="3">
    <location>
        <begin position="687"/>
        <end position="721"/>
    </location>
</feature>
<feature type="repeat" description="PPR" evidence="3">
    <location>
        <begin position="582"/>
        <end position="616"/>
    </location>
</feature>
<feature type="region of interest" description="Disordered" evidence="4">
    <location>
        <begin position="238"/>
        <end position="263"/>
    </location>
</feature>
<dbReference type="PANTHER" id="PTHR47447">
    <property type="entry name" value="OS03G0856100 PROTEIN"/>
    <property type="match status" value="1"/>
</dbReference>
<dbReference type="Pfam" id="PF13041">
    <property type="entry name" value="PPR_2"/>
    <property type="match status" value="2"/>
</dbReference>
<feature type="domain" description="Smr" evidence="5">
    <location>
        <begin position="907"/>
        <end position="990"/>
    </location>
</feature>
<feature type="repeat" description="PPR" evidence="3">
    <location>
        <begin position="617"/>
        <end position="651"/>
    </location>
</feature>
<dbReference type="EMBL" id="JBJQOH010000004">
    <property type="protein sequence ID" value="KAL3687887.1"/>
    <property type="molecule type" value="Genomic_DNA"/>
</dbReference>
<dbReference type="Pfam" id="PF12854">
    <property type="entry name" value="PPR_1"/>
    <property type="match status" value="1"/>
</dbReference>
<name>A0ABD3H8P8_9MARC</name>
<dbReference type="PANTHER" id="PTHR47447:SF17">
    <property type="entry name" value="OS12G0638900 PROTEIN"/>
    <property type="match status" value="1"/>
</dbReference>
<dbReference type="SUPFAM" id="SSF160443">
    <property type="entry name" value="SMR domain-like"/>
    <property type="match status" value="1"/>
</dbReference>
<proteinExistence type="inferred from homology"/>
<evidence type="ECO:0000313" key="7">
    <source>
        <dbReference type="Proteomes" id="UP001633002"/>
    </source>
</evidence>
<evidence type="ECO:0000256" key="1">
    <source>
        <dbReference type="ARBA" id="ARBA00007626"/>
    </source>
</evidence>
<dbReference type="Gene3D" id="1.25.40.10">
    <property type="entry name" value="Tetratricopeptide repeat domain"/>
    <property type="match status" value="3"/>
</dbReference>
<dbReference type="SMART" id="SM00463">
    <property type="entry name" value="SMR"/>
    <property type="match status" value="1"/>
</dbReference>
<comment type="caution">
    <text evidence="6">The sequence shown here is derived from an EMBL/GenBank/DDBJ whole genome shotgun (WGS) entry which is preliminary data.</text>
</comment>
<dbReference type="Pfam" id="PF13812">
    <property type="entry name" value="PPR_3"/>
    <property type="match status" value="1"/>
</dbReference>
<evidence type="ECO:0000256" key="2">
    <source>
        <dbReference type="ARBA" id="ARBA00022737"/>
    </source>
</evidence>
<comment type="similarity">
    <text evidence="1">Belongs to the PPR family. P subfamily.</text>
</comment>
<protein>
    <recommendedName>
        <fullName evidence="5">Smr domain-containing protein</fullName>
    </recommendedName>
</protein>
<dbReference type="PROSITE" id="PS50828">
    <property type="entry name" value="SMR"/>
    <property type="match status" value="1"/>
</dbReference>
<reference evidence="6 7" key="1">
    <citation type="submission" date="2024-09" db="EMBL/GenBank/DDBJ databases">
        <title>Chromosome-scale assembly of Riccia sorocarpa.</title>
        <authorList>
            <person name="Paukszto L."/>
        </authorList>
    </citation>
    <scope>NUCLEOTIDE SEQUENCE [LARGE SCALE GENOMIC DNA]</scope>
    <source>
        <strain evidence="6">LP-2024</strain>
        <tissue evidence="6">Aerial parts of the thallus</tissue>
    </source>
</reference>
<dbReference type="Proteomes" id="UP001633002">
    <property type="component" value="Unassembled WGS sequence"/>
</dbReference>
<keyword evidence="2" id="KW-0677">Repeat</keyword>
<dbReference type="InterPro" id="IPR002625">
    <property type="entry name" value="Smr_dom"/>
</dbReference>
<accession>A0ABD3H8P8</accession>
<feature type="repeat" description="PPR" evidence="3">
    <location>
        <begin position="652"/>
        <end position="686"/>
    </location>
</feature>
<evidence type="ECO:0000256" key="3">
    <source>
        <dbReference type="PROSITE-ProRule" id="PRU00708"/>
    </source>
</evidence>
<dbReference type="AlphaFoldDB" id="A0ABD3H8P8"/>
<evidence type="ECO:0000256" key="4">
    <source>
        <dbReference type="SAM" id="MobiDB-lite"/>
    </source>
</evidence>
<feature type="region of interest" description="Disordered" evidence="4">
    <location>
        <begin position="381"/>
        <end position="404"/>
    </location>
</feature>
<feature type="repeat" description="PPR" evidence="3">
    <location>
        <begin position="757"/>
        <end position="791"/>
    </location>
</feature>
<feature type="repeat" description="PPR" evidence="3">
    <location>
        <begin position="512"/>
        <end position="546"/>
    </location>
</feature>
<dbReference type="InterPro" id="IPR002885">
    <property type="entry name" value="PPR_rpt"/>
</dbReference>
<evidence type="ECO:0000313" key="6">
    <source>
        <dbReference type="EMBL" id="KAL3687887.1"/>
    </source>
</evidence>
<feature type="repeat" description="PPR" evidence="3">
    <location>
        <begin position="547"/>
        <end position="581"/>
    </location>
</feature>
<dbReference type="SUPFAM" id="SSF81901">
    <property type="entry name" value="HCP-like"/>
    <property type="match status" value="1"/>
</dbReference>
<dbReference type="Pfam" id="PF01535">
    <property type="entry name" value="PPR"/>
    <property type="match status" value="1"/>
</dbReference>
<organism evidence="6 7">
    <name type="scientific">Riccia sorocarpa</name>
    <dbReference type="NCBI Taxonomy" id="122646"/>
    <lineage>
        <taxon>Eukaryota</taxon>
        <taxon>Viridiplantae</taxon>
        <taxon>Streptophyta</taxon>
        <taxon>Embryophyta</taxon>
        <taxon>Marchantiophyta</taxon>
        <taxon>Marchantiopsida</taxon>
        <taxon>Marchantiidae</taxon>
        <taxon>Marchantiales</taxon>
        <taxon>Ricciaceae</taxon>
        <taxon>Riccia</taxon>
    </lineage>
</organism>
<dbReference type="PROSITE" id="PS51375">
    <property type="entry name" value="PPR"/>
    <property type="match status" value="8"/>
</dbReference>